<comment type="caution">
    <text evidence="6">The sequence shown here is derived from an EMBL/GenBank/DDBJ whole genome shotgun (WGS) entry which is preliminary data.</text>
</comment>
<evidence type="ECO:0000259" key="5">
    <source>
        <dbReference type="Pfam" id="PF17187"/>
    </source>
</evidence>
<evidence type="ECO:0008006" key="8">
    <source>
        <dbReference type="Google" id="ProtNLM"/>
    </source>
</evidence>
<keyword evidence="7" id="KW-1185">Reference proteome</keyword>
<dbReference type="SUPFAM" id="SSF159245">
    <property type="entry name" value="AttH-like"/>
    <property type="match status" value="1"/>
</dbReference>
<gene>
    <name evidence="6" type="ORF">L202_02322</name>
</gene>
<dbReference type="InterPro" id="IPR013931">
    <property type="entry name" value="Svf1-like_N"/>
</dbReference>
<dbReference type="InterPro" id="IPR051385">
    <property type="entry name" value="Ceramide-binding_SVF1"/>
</dbReference>
<dbReference type="AlphaFoldDB" id="A0A1E3I046"/>
<comment type="similarity">
    <text evidence="2">Belongs to the SVF1 family.</text>
</comment>
<evidence type="ECO:0000313" key="6">
    <source>
        <dbReference type="EMBL" id="ODN81994.1"/>
    </source>
</evidence>
<dbReference type="OrthoDB" id="2590239at2759"/>
<dbReference type="GO" id="GO:0005737">
    <property type="term" value="C:cytoplasm"/>
    <property type="evidence" value="ECO:0007669"/>
    <property type="project" value="UniProtKB-SubCell"/>
</dbReference>
<feature type="domain" description="Svf1-like N-terminal" evidence="4">
    <location>
        <begin position="47"/>
        <end position="213"/>
    </location>
</feature>
<evidence type="ECO:0000313" key="7">
    <source>
        <dbReference type="Proteomes" id="UP000094065"/>
    </source>
</evidence>
<keyword evidence="3" id="KW-0963">Cytoplasm</keyword>
<dbReference type="Pfam" id="PF08622">
    <property type="entry name" value="Svf1"/>
    <property type="match status" value="1"/>
</dbReference>
<dbReference type="GO" id="GO:0006979">
    <property type="term" value="P:response to oxidative stress"/>
    <property type="evidence" value="ECO:0007669"/>
    <property type="project" value="InterPro"/>
</dbReference>
<evidence type="ECO:0000256" key="1">
    <source>
        <dbReference type="ARBA" id="ARBA00004496"/>
    </source>
</evidence>
<dbReference type="InterPro" id="IPR033394">
    <property type="entry name" value="Svf1-like_C"/>
</dbReference>
<protein>
    <recommendedName>
        <fullName evidence="8">Survival factor 1</fullName>
    </recommendedName>
</protein>
<proteinExistence type="inferred from homology"/>
<dbReference type="PANTHER" id="PTHR47107">
    <property type="entry name" value="SVF1-LIKE PROTEIN YDR222W-RELATED"/>
    <property type="match status" value="1"/>
</dbReference>
<dbReference type="EMBL" id="AWGJ01000003">
    <property type="protein sequence ID" value="ODN81994.1"/>
    <property type="molecule type" value="Genomic_DNA"/>
</dbReference>
<dbReference type="RefSeq" id="XP_018996313.1">
    <property type="nucleotide sequence ID" value="XM_019135910.1"/>
</dbReference>
<dbReference type="Pfam" id="PF17187">
    <property type="entry name" value="Svf1_C"/>
    <property type="match status" value="1"/>
</dbReference>
<dbReference type="PANTHER" id="PTHR47107:SF1">
    <property type="entry name" value="CERAMIDE-BINDING PROTEIN SVF1-RELATED"/>
    <property type="match status" value="1"/>
</dbReference>
<organism evidence="6 7">
    <name type="scientific">Cryptococcus amylolentus CBS 6039</name>
    <dbReference type="NCBI Taxonomy" id="1295533"/>
    <lineage>
        <taxon>Eukaryota</taxon>
        <taxon>Fungi</taxon>
        <taxon>Dikarya</taxon>
        <taxon>Basidiomycota</taxon>
        <taxon>Agaricomycotina</taxon>
        <taxon>Tremellomycetes</taxon>
        <taxon>Tremellales</taxon>
        <taxon>Cryptococcaceae</taxon>
        <taxon>Cryptococcus</taxon>
    </lineage>
</organism>
<name>A0A1E3I046_9TREE</name>
<comment type="subcellular location">
    <subcellularLocation>
        <location evidence="1">Cytoplasm</location>
    </subcellularLocation>
</comment>
<evidence type="ECO:0000256" key="3">
    <source>
        <dbReference type="ARBA" id="ARBA00022490"/>
    </source>
</evidence>
<dbReference type="STRING" id="1295533.A0A1E3I046"/>
<feature type="domain" description="Svf1-like C-terminal" evidence="5">
    <location>
        <begin position="215"/>
        <end position="419"/>
    </location>
</feature>
<sequence length="421" mass="45451">MSWFSSKPDAAAAVNNFWPATSSQTGFGELTSDDTAWLNTNDAGFQTETQTWYTVLADGSVVMVQIIWSYLGVFLIPATTQITFKHYNPATKKSIWKSVNASKSKFDRQNCKADEFEIKHTGTPATDETYSITAHLEKDVQISVQFTKPSSAPGFKLGSGPEGGVSTFGKDKLKRDGYVVHRFHPLVKSSGTLVLSGAIVDMAGEGMFVHAIQGMRPNLVASTWNFAFFTTAPGQEDEKLGAVRAIQMEFETTEDYGPKGPKSGQTKVNIGCVYSSKTDPVPFLITGQTHTPAGVEDYPAPSFDVSTASHLNAVVDGETGYSAPGGLEFNWAGDSRDGTGRASARAVIEKAGKVVGEGGLIEKVDVLHEIPYVIRKGLAAATGTKPFIYQYHNPTTLEVTRGEETVSVKGWIFNEASFVNV</sequence>
<dbReference type="GeneID" id="30153631"/>
<reference evidence="6 7" key="1">
    <citation type="submission" date="2016-06" db="EMBL/GenBank/DDBJ databases">
        <title>Evolution of pathogenesis and genome organization in the Tremellales.</title>
        <authorList>
            <person name="Cuomo C."/>
            <person name="Litvintseva A."/>
            <person name="Heitman J."/>
            <person name="Chen Y."/>
            <person name="Sun S."/>
            <person name="Springer D."/>
            <person name="Dromer F."/>
            <person name="Young S."/>
            <person name="Zeng Q."/>
            <person name="Chapman S."/>
            <person name="Gujja S."/>
            <person name="Saif S."/>
            <person name="Birren B."/>
        </authorList>
    </citation>
    <scope>NUCLEOTIDE SEQUENCE [LARGE SCALE GENOMIC DNA]</scope>
    <source>
        <strain evidence="6 7">CBS 6039</strain>
    </source>
</reference>
<dbReference type="Proteomes" id="UP000094065">
    <property type="component" value="Unassembled WGS sequence"/>
</dbReference>
<accession>A0A1E3I046</accession>
<evidence type="ECO:0000256" key="2">
    <source>
        <dbReference type="ARBA" id="ARBA00009069"/>
    </source>
</evidence>
<evidence type="ECO:0000259" key="4">
    <source>
        <dbReference type="Pfam" id="PF08622"/>
    </source>
</evidence>